<dbReference type="InterPro" id="IPR036318">
    <property type="entry name" value="FAD-bd_PCMH-like_sf"/>
</dbReference>
<keyword evidence="3" id="KW-0285">Flavoprotein</keyword>
<evidence type="ECO:0000313" key="8">
    <source>
        <dbReference type="EMBL" id="KLT38536.1"/>
    </source>
</evidence>
<dbReference type="FunFam" id="3.30.43.10:FF:000011">
    <property type="entry name" value="D-lactate dehydrogenase (Cytochrome)"/>
    <property type="match status" value="1"/>
</dbReference>
<organism evidence="8 9">
    <name type="scientific">Cutaneotrichosporon oleaginosum</name>
    <dbReference type="NCBI Taxonomy" id="879819"/>
    <lineage>
        <taxon>Eukaryota</taxon>
        <taxon>Fungi</taxon>
        <taxon>Dikarya</taxon>
        <taxon>Basidiomycota</taxon>
        <taxon>Agaricomycotina</taxon>
        <taxon>Tremellomycetes</taxon>
        <taxon>Trichosporonales</taxon>
        <taxon>Trichosporonaceae</taxon>
        <taxon>Cutaneotrichosporon</taxon>
    </lineage>
</organism>
<dbReference type="EMBL" id="KQ087298">
    <property type="protein sequence ID" value="KLT38536.1"/>
    <property type="molecule type" value="Genomic_DNA"/>
</dbReference>
<dbReference type="Gene3D" id="3.30.43.10">
    <property type="entry name" value="Uridine Diphospho-n-acetylenolpyruvylglucosamine Reductase, domain 2"/>
    <property type="match status" value="1"/>
</dbReference>
<dbReference type="GO" id="GO:0004458">
    <property type="term" value="F:D-lactate dehydrogenase (cytochrome) activity"/>
    <property type="evidence" value="ECO:0007669"/>
    <property type="project" value="UniProtKB-EC"/>
</dbReference>
<dbReference type="Pfam" id="PF02913">
    <property type="entry name" value="FAD-oxidase_C"/>
    <property type="match status" value="1"/>
</dbReference>
<dbReference type="PANTHER" id="PTHR43716">
    <property type="entry name" value="D-2-HYDROXYGLUTARATE DEHYDROGENASE, MITOCHONDRIAL"/>
    <property type="match status" value="1"/>
</dbReference>
<evidence type="ECO:0000256" key="1">
    <source>
        <dbReference type="ARBA" id="ARBA00001974"/>
    </source>
</evidence>
<comment type="similarity">
    <text evidence="2">Belongs to the FAD-binding oxidoreductase/transferase type 4 family.</text>
</comment>
<dbReference type="Proteomes" id="UP000053611">
    <property type="component" value="Unassembled WGS sequence"/>
</dbReference>
<evidence type="ECO:0000259" key="7">
    <source>
        <dbReference type="PROSITE" id="PS51387"/>
    </source>
</evidence>
<dbReference type="Gene3D" id="3.30.465.10">
    <property type="match status" value="1"/>
</dbReference>
<dbReference type="InterPro" id="IPR016166">
    <property type="entry name" value="FAD-bd_PCMH"/>
</dbReference>
<dbReference type="PROSITE" id="PS51387">
    <property type="entry name" value="FAD_PCMH"/>
    <property type="match status" value="1"/>
</dbReference>
<dbReference type="Gene3D" id="1.10.45.10">
    <property type="entry name" value="Vanillyl-alcohol Oxidase, Chain A, domain 4"/>
    <property type="match status" value="1"/>
</dbReference>
<evidence type="ECO:0000256" key="4">
    <source>
        <dbReference type="ARBA" id="ARBA00022827"/>
    </source>
</evidence>
<dbReference type="Pfam" id="PF01565">
    <property type="entry name" value="FAD_binding_4"/>
    <property type="match status" value="1"/>
</dbReference>
<dbReference type="OrthoDB" id="5332616at2759"/>
<dbReference type="InterPro" id="IPR006094">
    <property type="entry name" value="Oxid_FAD_bind_N"/>
</dbReference>
<reference evidence="8 9" key="1">
    <citation type="submission" date="2015-03" db="EMBL/GenBank/DDBJ databases">
        <title>Genomics and transcriptomics of the oil-accumulating basidiomycete yeast T. oleaginosus allow insights into substrate utilization and the diverse evolutionary trajectories of mating systems in fungi.</title>
        <authorList>
            <consortium name="DOE Joint Genome Institute"/>
            <person name="Kourist R."/>
            <person name="Kracht O."/>
            <person name="Bracharz F."/>
            <person name="Lipzen A."/>
            <person name="Nolan M."/>
            <person name="Ohm R."/>
            <person name="Grigoriev I."/>
            <person name="Sun S."/>
            <person name="Heitman J."/>
            <person name="Bruck T."/>
            <person name="Nowrousian M."/>
        </authorList>
    </citation>
    <scope>NUCLEOTIDE SEQUENCE [LARGE SCALE GENOMIC DNA]</scope>
    <source>
        <strain evidence="8 9">IBC0246</strain>
    </source>
</reference>
<dbReference type="InterPro" id="IPR016164">
    <property type="entry name" value="FAD-linked_Oxase-like_C"/>
</dbReference>
<keyword evidence="5" id="KW-0560">Oxidoreductase</keyword>
<dbReference type="GO" id="GO:0005739">
    <property type="term" value="C:mitochondrion"/>
    <property type="evidence" value="ECO:0007669"/>
    <property type="project" value="TreeGrafter"/>
</dbReference>
<dbReference type="PANTHER" id="PTHR43716:SF1">
    <property type="entry name" value="D-2-HYDROXYGLUTARATE DEHYDROGENASE, MITOCHONDRIAL"/>
    <property type="match status" value="1"/>
</dbReference>
<accession>A0A0J0XBT9</accession>
<dbReference type="FunFam" id="3.30.465.10:FF:000053">
    <property type="entry name" value="D-lactate dehydrogenase (Cytochrome), putative"/>
    <property type="match status" value="1"/>
</dbReference>
<gene>
    <name evidence="8" type="ORF">CC85DRAFT_331520</name>
</gene>
<dbReference type="FunFam" id="3.30.70.2740:FF:000002">
    <property type="entry name" value="D-2-hydroxyglutarate dehydrogenase mitochondrial"/>
    <property type="match status" value="1"/>
</dbReference>
<dbReference type="InterPro" id="IPR016167">
    <property type="entry name" value="FAD-bd_PCMH_sub1"/>
</dbReference>
<dbReference type="AlphaFoldDB" id="A0A0J0XBT9"/>
<feature type="domain" description="FAD-binding PCMH-type" evidence="7">
    <location>
        <begin position="65"/>
        <end position="244"/>
    </location>
</feature>
<dbReference type="FunFam" id="1.10.45.10:FF:000001">
    <property type="entry name" value="D-lactate dehydrogenase mitochondrial"/>
    <property type="match status" value="1"/>
</dbReference>
<dbReference type="InterPro" id="IPR051264">
    <property type="entry name" value="FAD-oxidored/transferase_4"/>
</dbReference>
<evidence type="ECO:0000256" key="3">
    <source>
        <dbReference type="ARBA" id="ARBA00022630"/>
    </source>
</evidence>
<sequence>MISRILARAAVRRPSHAFATRSFSSPTAEDVARLRALAPSTLSTLDGSADESDLEAFNTDWMRKYRGRSAVVVKPRSVQEVSAVMQYCGAHNLPVVPQGGNTGLVGGSVPLGEEVVLSLGSMSRVRSFDPVSGILVADAGLILEAADAYLAERGYIFPLDLGAKGSCHIGGNVATNAGGLRLLRYGSLRGSVVGLEAVLADGTIWNGLKTLRKDNTGFDIKQLFIGSEGTLGVITGIAIQCPRRPAALRVAVFSASSYEAVQQVYADARLMLGETLSAFEVWDAPSYAYVRAHQTSSRRLFETEGEFYCLVEMGGSNPEHDEERLGAFITHLMEEGHVLDGVVAQDETQFAGLWALREGIPAACSAVGAAYKYDLSIPVNEMYAVVEEMRAHLHDGLRDGRIRGVAGFGHMGDGNLHLNVIADEFSDENKRDIEPFVYEIVARRGGSISAEHGLGVMKAPYIGYSQTGVSIDLMRRIKGLFDPKGILNPGKFVL</sequence>
<comment type="cofactor">
    <cofactor evidence="1">
        <name>FAD</name>
        <dbReference type="ChEBI" id="CHEBI:57692"/>
    </cofactor>
</comment>
<evidence type="ECO:0000256" key="2">
    <source>
        <dbReference type="ARBA" id="ARBA00008000"/>
    </source>
</evidence>
<dbReference type="FunFam" id="3.30.70.2190:FF:000001">
    <property type="entry name" value="D-2-hydroxyglutarate dehydrogenase mitochondrial"/>
    <property type="match status" value="1"/>
</dbReference>
<keyword evidence="9" id="KW-1185">Reference proteome</keyword>
<dbReference type="InterPro" id="IPR016171">
    <property type="entry name" value="Vanillyl_alc_oxidase_C-sub2"/>
</dbReference>
<keyword evidence="4" id="KW-0274">FAD</keyword>
<dbReference type="InterPro" id="IPR004113">
    <property type="entry name" value="FAD-bd_oxidored_4_C"/>
</dbReference>
<dbReference type="Gene3D" id="3.30.70.2190">
    <property type="match status" value="1"/>
</dbReference>
<proteinExistence type="inferred from homology"/>
<dbReference type="STRING" id="879819.A0A0J0XBT9"/>
<name>A0A0J0XBT9_9TREE</name>
<dbReference type="SUPFAM" id="SSF56176">
    <property type="entry name" value="FAD-binding/transporter-associated domain-like"/>
    <property type="match status" value="1"/>
</dbReference>
<evidence type="ECO:0000256" key="5">
    <source>
        <dbReference type="ARBA" id="ARBA00023002"/>
    </source>
</evidence>
<dbReference type="GeneID" id="28987666"/>
<dbReference type="InterPro" id="IPR016169">
    <property type="entry name" value="FAD-bd_PCMH_sub2"/>
</dbReference>
<dbReference type="Gene3D" id="3.30.70.2740">
    <property type="match status" value="1"/>
</dbReference>
<dbReference type="GO" id="GO:0071949">
    <property type="term" value="F:FAD binding"/>
    <property type="evidence" value="ECO:0007669"/>
    <property type="project" value="InterPro"/>
</dbReference>
<protein>
    <submittedName>
        <fullName evidence="8">FAD-binding domain-containing protein</fullName>
    </submittedName>
</protein>
<comment type="catalytic activity">
    <reaction evidence="6">
        <text>(R)-lactate + 2 Fe(III)-[cytochrome c] = 2 Fe(II)-[cytochrome c] + pyruvate + 2 H(+)</text>
        <dbReference type="Rhea" id="RHEA:13521"/>
        <dbReference type="Rhea" id="RHEA-COMP:10350"/>
        <dbReference type="Rhea" id="RHEA-COMP:14399"/>
        <dbReference type="ChEBI" id="CHEBI:15361"/>
        <dbReference type="ChEBI" id="CHEBI:15378"/>
        <dbReference type="ChEBI" id="CHEBI:16004"/>
        <dbReference type="ChEBI" id="CHEBI:29033"/>
        <dbReference type="ChEBI" id="CHEBI:29034"/>
        <dbReference type="EC" id="1.1.2.4"/>
    </reaction>
</comment>
<evidence type="ECO:0000256" key="6">
    <source>
        <dbReference type="ARBA" id="ARBA00051436"/>
    </source>
</evidence>
<evidence type="ECO:0000313" key="9">
    <source>
        <dbReference type="Proteomes" id="UP000053611"/>
    </source>
</evidence>
<dbReference type="SUPFAM" id="SSF55103">
    <property type="entry name" value="FAD-linked oxidases, C-terminal domain"/>
    <property type="match status" value="1"/>
</dbReference>